<accession>A0A074Z041</accession>
<dbReference type="GeneID" id="20329962"/>
<sequence length="64" mass="7140">MEKADITDEFHNLLGSFWVVHCNLIGNRAIQGCTLVASLEREGYHVPSPRPQLKNLAMGHHCLA</sequence>
<keyword evidence="2" id="KW-1185">Reference proteome</keyword>
<dbReference type="RefSeq" id="XP_009177416.1">
    <property type="nucleotide sequence ID" value="XM_009179152.1"/>
</dbReference>
<evidence type="ECO:0000313" key="2">
    <source>
        <dbReference type="Proteomes" id="UP000054324"/>
    </source>
</evidence>
<dbReference type="AlphaFoldDB" id="A0A074Z041"/>
<dbReference type="EMBL" id="KL597785">
    <property type="protein sequence ID" value="KER18837.1"/>
    <property type="molecule type" value="Genomic_DNA"/>
</dbReference>
<feature type="non-terminal residue" evidence="1">
    <location>
        <position position="64"/>
    </location>
</feature>
<dbReference type="Proteomes" id="UP000054324">
    <property type="component" value="Unassembled WGS sequence"/>
</dbReference>
<evidence type="ECO:0000313" key="1">
    <source>
        <dbReference type="EMBL" id="KER18837.1"/>
    </source>
</evidence>
<gene>
    <name evidence="1" type="ORF">T265_15797</name>
</gene>
<reference evidence="1 2" key="1">
    <citation type="submission" date="2013-11" db="EMBL/GenBank/DDBJ databases">
        <title>Opisthorchis viverrini - life in the bile duct.</title>
        <authorList>
            <person name="Young N.D."/>
            <person name="Nagarajan N."/>
            <person name="Lin S.J."/>
            <person name="Korhonen P.K."/>
            <person name="Jex A.R."/>
            <person name="Hall R.S."/>
            <person name="Safavi-Hemami H."/>
            <person name="Kaewkong W."/>
            <person name="Bertrand D."/>
            <person name="Gao S."/>
            <person name="Seet Q."/>
            <person name="Wongkham S."/>
            <person name="Teh B.T."/>
            <person name="Wongkham C."/>
            <person name="Intapan P.M."/>
            <person name="Maleewong W."/>
            <person name="Yang X."/>
            <person name="Hu M."/>
            <person name="Wang Z."/>
            <person name="Hofmann A."/>
            <person name="Sternberg P.W."/>
            <person name="Tan P."/>
            <person name="Wang J."/>
            <person name="Gasser R.B."/>
        </authorList>
    </citation>
    <scope>NUCLEOTIDE SEQUENCE [LARGE SCALE GENOMIC DNA]</scope>
</reference>
<dbReference type="CTD" id="20329962"/>
<organism evidence="1 2">
    <name type="scientific">Opisthorchis viverrini</name>
    <name type="common">Southeast Asian liver fluke</name>
    <dbReference type="NCBI Taxonomy" id="6198"/>
    <lineage>
        <taxon>Eukaryota</taxon>
        <taxon>Metazoa</taxon>
        <taxon>Spiralia</taxon>
        <taxon>Lophotrochozoa</taxon>
        <taxon>Platyhelminthes</taxon>
        <taxon>Trematoda</taxon>
        <taxon>Digenea</taxon>
        <taxon>Opisthorchiida</taxon>
        <taxon>Opisthorchiata</taxon>
        <taxon>Opisthorchiidae</taxon>
        <taxon>Opisthorchis</taxon>
    </lineage>
</organism>
<name>A0A074Z041_OPIVI</name>
<proteinExistence type="predicted"/>
<protein>
    <submittedName>
        <fullName evidence="1">Uncharacterized protein</fullName>
    </submittedName>
</protein>
<dbReference type="KEGG" id="ovi:T265_15797"/>